<evidence type="ECO:0000313" key="8">
    <source>
        <dbReference type="EMBL" id="CAI9740193.1"/>
    </source>
</evidence>
<dbReference type="InterPro" id="IPR023088">
    <property type="entry name" value="PDEase"/>
</dbReference>
<dbReference type="PANTHER" id="PTHR11347">
    <property type="entry name" value="CYCLIC NUCLEOTIDE PHOSPHODIESTERASE"/>
    <property type="match status" value="1"/>
</dbReference>
<dbReference type="InterPro" id="IPR023174">
    <property type="entry name" value="PDEase_CS"/>
</dbReference>
<feature type="binding site" evidence="5">
    <location>
        <position position="562"/>
    </location>
    <ligand>
        <name>Zn(2+)</name>
        <dbReference type="ChEBI" id="CHEBI:29105"/>
        <label>1</label>
    </ligand>
</feature>
<dbReference type="SMART" id="SM00471">
    <property type="entry name" value="HDc"/>
    <property type="match status" value="1"/>
</dbReference>
<dbReference type="EMBL" id="OX597837">
    <property type="protein sequence ID" value="CAI9740193.1"/>
    <property type="molecule type" value="Genomic_DNA"/>
</dbReference>
<dbReference type="Gene3D" id="1.10.1300.10">
    <property type="entry name" value="3'5'-cyclic nucleotide phosphodiesterase, catalytic domain"/>
    <property type="match status" value="1"/>
</dbReference>
<dbReference type="GO" id="GO:0046872">
    <property type="term" value="F:metal ion binding"/>
    <property type="evidence" value="ECO:0007669"/>
    <property type="project" value="UniProtKB-KW"/>
</dbReference>
<comment type="cofactor">
    <cofactor evidence="6">
        <name>a divalent metal cation</name>
        <dbReference type="ChEBI" id="CHEBI:60240"/>
    </cofactor>
    <text evidence="6">Binds 2 divalent metal cations per subunit. Site 1 may preferentially bind zinc ions, while site 2 has a preference for magnesium and/or manganese ions.</text>
</comment>
<evidence type="ECO:0000259" key="7">
    <source>
        <dbReference type="PROSITE" id="PS51845"/>
    </source>
</evidence>
<feature type="active site" description="Proton donor" evidence="4">
    <location>
        <position position="521"/>
    </location>
</feature>
<gene>
    <name evidence="8" type="ORF">OCTVUL_1B021572</name>
</gene>
<dbReference type="CDD" id="cd00077">
    <property type="entry name" value="HDc"/>
    <property type="match status" value="1"/>
</dbReference>
<dbReference type="GO" id="GO:0007165">
    <property type="term" value="P:signal transduction"/>
    <property type="evidence" value="ECO:0007669"/>
    <property type="project" value="InterPro"/>
</dbReference>
<feature type="binding site" evidence="5">
    <location>
        <position position="561"/>
    </location>
    <ligand>
        <name>Zn(2+)</name>
        <dbReference type="ChEBI" id="CHEBI:29105"/>
        <label>1</label>
    </ligand>
</feature>
<dbReference type="SUPFAM" id="SSF109604">
    <property type="entry name" value="HD-domain/PDEase-like"/>
    <property type="match status" value="1"/>
</dbReference>
<dbReference type="SUPFAM" id="SSF55781">
    <property type="entry name" value="GAF domain-like"/>
    <property type="match status" value="2"/>
</dbReference>
<dbReference type="PROSITE" id="PS00126">
    <property type="entry name" value="PDEASE_I_1"/>
    <property type="match status" value="1"/>
</dbReference>
<feature type="binding site" evidence="5">
    <location>
        <position position="672"/>
    </location>
    <ligand>
        <name>Zn(2+)</name>
        <dbReference type="ChEBI" id="CHEBI:29105"/>
        <label>1</label>
    </ligand>
</feature>
<keyword evidence="9" id="KW-1185">Reference proteome</keyword>
<feature type="binding site" evidence="5">
    <location>
        <position position="525"/>
    </location>
    <ligand>
        <name>Zn(2+)</name>
        <dbReference type="ChEBI" id="CHEBI:29105"/>
        <label>1</label>
    </ligand>
</feature>
<dbReference type="Pfam" id="PF01590">
    <property type="entry name" value="GAF"/>
    <property type="match status" value="1"/>
</dbReference>
<keyword evidence="2 5" id="KW-0479">Metal-binding</keyword>
<keyword evidence="3 6" id="KW-0378">Hydrolase</keyword>
<feature type="binding site" evidence="5">
    <location>
        <position position="562"/>
    </location>
    <ligand>
        <name>Zn(2+)</name>
        <dbReference type="ChEBI" id="CHEBI:29105"/>
        <label>2</label>
    </ligand>
</feature>
<name>A0AA36BT86_OCTVU</name>
<feature type="domain" description="PDEase" evidence="7">
    <location>
        <begin position="445"/>
        <end position="767"/>
    </location>
</feature>
<dbReference type="Pfam" id="PF00233">
    <property type="entry name" value="PDEase_I"/>
    <property type="match status" value="1"/>
</dbReference>
<organism evidence="8 9">
    <name type="scientific">Octopus vulgaris</name>
    <name type="common">Common octopus</name>
    <dbReference type="NCBI Taxonomy" id="6645"/>
    <lineage>
        <taxon>Eukaryota</taxon>
        <taxon>Metazoa</taxon>
        <taxon>Spiralia</taxon>
        <taxon>Lophotrochozoa</taxon>
        <taxon>Mollusca</taxon>
        <taxon>Cephalopoda</taxon>
        <taxon>Coleoidea</taxon>
        <taxon>Octopodiformes</taxon>
        <taxon>Octopoda</taxon>
        <taxon>Incirrata</taxon>
        <taxon>Octopodidae</taxon>
        <taxon>Octopus</taxon>
    </lineage>
</organism>
<evidence type="ECO:0000256" key="3">
    <source>
        <dbReference type="ARBA" id="ARBA00022801"/>
    </source>
</evidence>
<dbReference type="PRINTS" id="PR00387">
    <property type="entry name" value="PDIESTERASE1"/>
</dbReference>
<dbReference type="Gene3D" id="3.30.450.40">
    <property type="match status" value="2"/>
</dbReference>
<evidence type="ECO:0000256" key="1">
    <source>
        <dbReference type="ARBA" id="ARBA00022535"/>
    </source>
</evidence>
<comment type="similarity">
    <text evidence="6">Belongs to the cyclic nucleotide phosphodiesterase family.</text>
</comment>
<protein>
    <recommendedName>
        <fullName evidence="6">Phosphodiesterase</fullName>
        <ecNumber evidence="6">3.1.4.-</ecNumber>
    </recommendedName>
</protein>
<keyword evidence="1" id="KW-0140">cGMP</keyword>
<dbReference type="InterPro" id="IPR029016">
    <property type="entry name" value="GAF-like_dom_sf"/>
</dbReference>
<dbReference type="PROSITE" id="PS51845">
    <property type="entry name" value="PDEASE_I_2"/>
    <property type="match status" value="1"/>
</dbReference>
<sequence>MDDLQQDEVENFLQNNPDFVRKWQSRHSTVDVKRQSLNCTLKVPGETGYSATTSDTVLQEVKSKSRGYSSVVTENEIYREFVKDTVFEVNVDKQCHKILQNACIILDCERASLFLLHGTAKKLHLVSKLFDVTATSVMEDTIHNEENAIRIPFGKGIVGYVAEYSCLLNIKDAYEDERFLHEIDKSTGFCTKSILSVPIKDRDDVVIGVAQALNKKHDRYFDSNDEIIFQNFLSFCGISIINERLLEISQVEFKRHKLLLKLVKFVLKEQINFRKLISEILRHAMDMLDCSKISVYLTENRMDAASPTISSNVFQLLKDEEEVEEVPLDPKYIIPIGRNLKSINIIDIIRLQSESKERLITVEGDVGRWLLCMTITNATSEVVGCIIFERHSKDVFDQSDINLMETFALICGISIHNCRIYERSVRMLAQGEVMNDVLAFHTTCDRKLIEPFLKVEPRSAEEYQLYSYAFIESVFTDDEILSLCARVFLDKNALTILNLPIDILYRFILTAKKNYRPNIFHNWRHSVLVFQMMFYFLTCSRIQYYFTEFEQICSLIASLLHDLDHRGTNNKFQVKISSPLTTLYDTSVLEHHHIDRAIRMLNTAETNIFQNLSAENYQHGLKFIEKAILGTDVKDLNEVIKSFREEIKKGDKGFQCQESIDLLITVIMAACDISATTKPWSFERNAAVKIAAEFFEQGDQEKTLQQDVEDLMDRENRYKFPEMEVKYFDTQCVPIFQVLSEMDANLTHLYEGALENRNHWAHIAEGIEFFDIDSEIETLYNEEMSLKGAKYHEIVTPKISRIQSENVALGMATSSTQTTFVLAEESQRLRQKTSQTDDDLSTMSYSESRALTNAIKSFYTEKLLAVTVKPIGKRVRKINIGTQVKFSNGDSEFCSQPGFLSRAMSLEPSKTFSDSWLKTNKFPTSMNLDGAEQEAMGCSSDIGSWTAACVTFETPEQKMRALRPVISKQTLDMERFTMSAEEKEKISNVAVKDLNHGRRRKCLKKIPRSKPVLTSKRTKRQDDFMEKYVCKIS</sequence>
<dbReference type="Proteomes" id="UP001162480">
    <property type="component" value="Chromosome 24"/>
</dbReference>
<evidence type="ECO:0000256" key="6">
    <source>
        <dbReference type="RuleBase" id="RU363067"/>
    </source>
</evidence>
<proteinExistence type="inferred from homology"/>
<dbReference type="InterPro" id="IPR003607">
    <property type="entry name" value="HD/PDEase_dom"/>
</dbReference>
<dbReference type="EC" id="3.1.4.-" evidence="6"/>
<dbReference type="InterPro" id="IPR036971">
    <property type="entry name" value="PDEase_catalytic_dom_sf"/>
</dbReference>
<evidence type="ECO:0000313" key="9">
    <source>
        <dbReference type="Proteomes" id="UP001162480"/>
    </source>
</evidence>
<evidence type="ECO:0000256" key="5">
    <source>
        <dbReference type="PIRSR" id="PIRSR623088-3"/>
    </source>
</evidence>
<evidence type="ECO:0000256" key="4">
    <source>
        <dbReference type="PIRSR" id="PIRSR623088-1"/>
    </source>
</evidence>
<accession>A0AA36BT86</accession>
<evidence type="ECO:0000256" key="2">
    <source>
        <dbReference type="ARBA" id="ARBA00022723"/>
    </source>
</evidence>
<dbReference type="InterPro" id="IPR003018">
    <property type="entry name" value="GAF"/>
</dbReference>
<reference evidence="8" key="1">
    <citation type="submission" date="2023-08" db="EMBL/GenBank/DDBJ databases">
        <authorList>
            <person name="Alioto T."/>
            <person name="Alioto T."/>
            <person name="Gomez Garrido J."/>
        </authorList>
    </citation>
    <scope>NUCLEOTIDE SEQUENCE</scope>
</reference>
<dbReference type="InterPro" id="IPR002073">
    <property type="entry name" value="PDEase_catalytic_dom"/>
</dbReference>
<dbReference type="SMART" id="SM00065">
    <property type="entry name" value="GAF"/>
    <property type="match status" value="2"/>
</dbReference>
<dbReference type="GO" id="GO:0004114">
    <property type="term" value="F:3',5'-cyclic-nucleotide phosphodiesterase activity"/>
    <property type="evidence" value="ECO:0007669"/>
    <property type="project" value="InterPro"/>
</dbReference>
<dbReference type="AlphaFoldDB" id="A0AA36BT86"/>